<protein>
    <submittedName>
        <fullName evidence="1">Uncharacterized protein</fullName>
    </submittedName>
</protein>
<evidence type="ECO:0000313" key="2">
    <source>
        <dbReference type="Proteomes" id="UP001164746"/>
    </source>
</evidence>
<organism evidence="1 2">
    <name type="scientific">Mya arenaria</name>
    <name type="common">Soft-shell clam</name>
    <dbReference type="NCBI Taxonomy" id="6604"/>
    <lineage>
        <taxon>Eukaryota</taxon>
        <taxon>Metazoa</taxon>
        <taxon>Spiralia</taxon>
        <taxon>Lophotrochozoa</taxon>
        <taxon>Mollusca</taxon>
        <taxon>Bivalvia</taxon>
        <taxon>Autobranchia</taxon>
        <taxon>Heteroconchia</taxon>
        <taxon>Euheterodonta</taxon>
        <taxon>Imparidentia</taxon>
        <taxon>Neoheterodontei</taxon>
        <taxon>Myida</taxon>
        <taxon>Myoidea</taxon>
        <taxon>Myidae</taxon>
        <taxon>Mya</taxon>
    </lineage>
</organism>
<sequence>MYSISIANVFNIQSIIYMPDAASAGNIYHRDDDIQIGVHYHSFHNRTLHSHMSYSQSAALLTSITGDQLYHCDPSQFTFIIFKTIFSSS</sequence>
<accession>A0ABY7EK60</accession>
<dbReference type="Proteomes" id="UP001164746">
    <property type="component" value="Chromosome 6"/>
</dbReference>
<reference evidence="1" key="1">
    <citation type="submission" date="2022-11" db="EMBL/GenBank/DDBJ databases">
        <title>Centuries of genome instability and evolution in soft-shell clam transmissible cancer (bioRxiv).</title>
        <authorList>
            <person name="Hart S.F.M."/>
            <person name="Yonemitsu M.A."/>
            <person name="Giersch R.M."/>
            <person name="Beal B.F."/>
            <person name="Arriagada G."/>
            <person name="Davis B.W."/>
            <person name="Ostrander E.A."/>
            <person name="Goff S.P."/>
            <person name="Metzger M.J."/>
        </authorList>
    </citation>
    <scope>NUCLEOTIDE SEQUENCE</scope>
    <source>
        <strain evidence="1">MELC-2E11</strain>
        <tissue evidence="1">Siphon/mantle</tissue>
    </source>
</reference>
<dbReference type="EMBL" id="CP111017">
    <property type="protein sequence ID" value="WAR09399.1"/>
    <property type="molecule type" value="Genomic_DNA"/>
</dbReference>
<gene>
    <name evidence="1" type="ORF">MAR_019357</name>
</gene>
<evidence type="ECO:0000313" key="1">
    <source>
        <dbReference type="EMBL" id="WAR09399.1"/>
    </source>
</evidence>
<proteinExistence type="predicted"/>
<keyword evidence="2" id="KW-1185">Reference proteome</keyword>
<name>A0ABY7EK60_MYAAR</name>